<evidence type="ECO:0000313" key="2">
    <source>
        <dbReference type="Proteomes" id="UP001321473"/>
    </source>
</evidence>
<dbReference type="EMBL" id="JARKHS020025105">
    <property type="protein sequence ID" value="KAK8767706.1"/>
    <property type="molecule type" value="Genomic_DNA"/>
</dbReference>
<name>A0AAQ4DZ16_AMBAM</name>
<reference evidence="1 2" key="1">
    <citation type="journal article" date="2023" name="Arcadia Sci">
        <title>De novo assembly of a long-read Amblyomma americanum tick genome.</title>
        <authorList>
            <person name="Chou S."/>
            <person name="Poskanzer K.E."/>
            <person name="Rollins M."/>
            <person name="Thuy-Boun P.S."/>
        </authorList>
    </citation>
    <scope>NUCLEOTIDE SEQUENCE [LARGE SCALE GENOMIC DNA]</scope>
    <source>
        <strain evidence="1">F_SG_1</strain>
        <tissue evidence="1">Salivary glands</tissue>
    </source>
</reference>
<accession>A0AAQ4DZ16</accession>
<keyword evidence="2" id="KW-1185">Reference proteome</keyword>
<evidence type="ECO:0000313" key="1">
    <source>
        <dbReference type="EMBL" id="KAK8767706.1"/>
    </source>
</evidence>
<dbReference type="Proteomes" id="UP001321473">
    <property type="component" value="Unassembled WGS sequence"/>
</dbReference>
<protein>
    <submittedName>
        <fullName evidence="1">Uncharacterized protein</fullName>
    </submittedName>
</protein>
<proteinExistence type="predicted"/>
<organism evidence="1 2">
    <name type="scientific">Amblyomma americanum</name>
    <name type="common">Lone star tick</name>
    <dbReference type="NCBI Taxonomy" id="6943"/>
    <lineage>
        <taxon>Eukaryota</taxon>
        <taxon>Metazoa</taxon>
        <taxon>Ecdysozoa</taxon>
        <taxon>Arthropoda</taxon>
        <taxon>Chelicerata</taxon>
        <taxon>Arachnida</taxon>
        <taxon>Acari</taxon>
        <taxon>Parasitiformes</taxon>
        <taxon>Ixodida</taxon>
        <taxon>Ixodoidea</taxon>
        <taxon>Ixodidae</taxon>
        <taxon>Amblyomminae</taxon>
        <taxon>Amblyomma</taxon>
    </lineage>
</organism>
<comment type="caution">
    <text evidence="1">The sequence shown here is derived from an EMBL/GenBank/DDBJ whole genome shotgun (WGS) entry which is preliminary data.</text>
</comment>
<gene>
    <name evidence="1" type="ORF">V5799_005515</name>
</gene>
<sequence length="110" mass="12533">MHRQLHPSLRVAFVTHPGSRSHSTPSAIWMRHPATCQRTSVIWMAAWVPVTRPRTLPSHFMWLRLSAVSLTLAGCKDDPDVPAILEAAWVGFLVLNLPCKRRRWADCRRG</sequence>
<dbReference type="AlphaFoldDB" id="A0AAQ4DZ16"/>